<dbReference type="InterPro" id="IPR022398">
    <property type="entry name" value="Peptidase_S8_His-AS"/>
</dbReference>
<dbReference type="Pfam" id="PF00082">
    <property type="entry name" value="Peptidase_S8"/>
    <property type="match status" value="1"/>
</dbReference>
<dbReference type="InterPro" id="IPR015500">
    <property type="entry name" value="Peptidase_S8_subtilisin-rel"/>
</dbReference>
<evidence type="ECO:0000256" key="5">
    <source>
        <dbReference type="PIRSR" id="PIRSR615500-1"/>
    </source>
</evidence>
<evidence type="ECO:0000256" key="1">
    <source>
        <dbReference type="ARBA" id="ARBA00011073"/>
    </source>
</evidence>
<dbReference type="AlphaFoldDB" id="A0A2H0VAK7"/>
<accession>A0A2H0VAK7</accession>
<dbReference type="GO" id="GO:0004252">
    <property type="term" value="F:serine-type endopeptidase activity"/>
    <property type="evidence" value="ECO:0007669"/>
    <property type="project" value="UniProtKB-UniRule"/>
</dbReference>
<evidence type="ECO:0000313" key="10">
    <source>
        <dbReference type="Proteomes" id="UP000230922"/>
    </source>
</evidence>
<dbReference type="PRINTS" id="PR00723">
    <property type="entry name" value="SUBTILISIN"/>
</dbReference>
<dbReference type="InterPro" id="IPR023827">
    <property type="entry name" value="Peptidase_S8_Asp-AS"/>
</dbReference>
<sequence>MEKDKHLKLKIVSKILLIALAGLFVIPGNILAGYYERDNYIIQLKDKADLKVLEYYANSLEQKFGFSDSSEFSGIYKFSSEYPLNSLQVFLAGKFEYLEKIKRMAASRVVLNDPGFTENSLDIDKQWGLIKPEFNKAWDKTTGNVSTVIAVIDTGIDATHEDLQQATLVQGYDFINKQKINGRINSDDNGHGTLVAGILSATPNNGIGISGINWTISVMPIKALDKDGSGDSSVIAEAIVWATDNGADILNLSLGGAGFGHDSTLSKAISYAFNKDVVIVAAAGNDVAVTGGNLDSEPVFPICEDNNSNMIIGVAAVDYRDIKPEFSNYGKNCIDVAAPGKRILSTINHDPFSKAVSPNSYAYASGTSLAVPFVAGQAALIKALFPLATNTQIRDRIISTADPVDNLNLSQCGGGSCRGLLGSGRINAYKSLLYPMTAQSLFDGDLVRLEGGDQFYYITGGQKRLVSTFVYNQRFLEASVKTVTENELSGYQAGAYAAPLEGTLIKTNNDPTVYIILYGKKLPITYGVFIQRNLDFSDVETLSFSEVNSWVKGSLLPPMEGSLLRARTNRTVYWVVGETLHPINYNFYMEKGLNIFPVLYVPETDLENYPKGEAYIR</sequence>
<evidence type="ECO:0000256" key="4">
    <source>
        <dbReference type="ARBA" id="ARBA00022825"/>
    </source>
</evidence>
<keyword evidence="4 6" id="KW-0720">Serine protease</keyword>
<feature type="domain" description="Peptidase S8/S53" evidence="8">
    <location>
        <begin position="147"/>
        <end position="413"/>
    </location>
</feature>
<comment type="similarity">
    <text evidence="1 6 7">Belongs to the peptidase S8 family.</text>
</comment>
<dbReference type="InterPro" id="IPR036852">
    <property type="entry name" value="Peptidase_S8/S53_dom_sf"/>
</dbReference>
<reference evidence="10" key="1">
    <citation type="submission" date="2017-09" db="EMBL/GenBank/DDBJ databases">
        <title>Depth-based differentiation of microbial function through sediment-hosted aquifers and enrichment of novel symbionts in the deep terrestrial subsurface.</title>
        <authorList>
            <person name="Probst A.J."/>
            <person name="Ladd B."/>
            <person name="Jarett J.K."/>
            <person name="Geller-Mcgrath D.E."/>
            <person name="Sieber C.M.K."/>
            <person name="Emerson J.B."/>
            <person name="Anantharaman K."/>
            <person name="Thomas B.C."/>
            <person name="Malmstrom R."/>
            <person name="Stieglmeier M."/>
            <person name="Klingl A."/>
            <person name="Woyke T."/>
            <person name="Ryan C.M."/>
            <person name="Banfield J.F."/>
        </authorList>
    </citation>
    <scope>NUCLEOTIDE SEQUENCE [LARGE SCALE GENOMIC DNA]</scope>
</reference>
<protein>
    <recommendedName>
        <fullName evidence="8">Peptidase S8/S53 domain-containing protein</fullName>
    </recommendedName>
</protein>
<evidence type="ECO:0000256" key="3">
    <source>
        <dbReference type="ARBA" id="ARBA00022801"/>
    </source>
</evidence>
<evidence type="ECO:0000313" key="9">
    <source>
        <dbReference type="EMBL" id="PIR96126.1"/>
    </source>
</evidence>
<proteinExistence type="inferred from homology"/>
<keyword evidence="3 6" id="KW-0378">Hydrolase</keyword>
<feature type="active site" description="Charge relay system" evidence="5 6">
    <location>
        <position position="368"/>
    </location>
</feature>
<feature type="active site" description="Charge relay system" evidence="5 6">
    <location>
        <position position="153"/>
    </location>
</feature>
<dbReference type="PANTHER" id="PTHR43806">
    <property type="entry name" value="PEPTIDASE S8"/>
    <property type="match status" value="1"/>
</dbReference>
<dbReference type="PROSITE" id="PS00137">
    <property type="entry name" value="SUBTILASE_HIS"/>
    <property type="match status" value="1"/>
</dbReference>
<keyword evidence="2 6" id="KW-0645">Protease</keyword>
<dbReference type="InterPro" id="IPR050131">
    <property type="entry name" value="Peptidase_S8_subtilisin-like"/>
</dbReference>
<dbReference type="Gene3D" id="3.40.50.200">
    <property type="entry name" value="Peptidase S8/S53 domain"/>
    <property type="match status" value="1"/>
</dbReference>
<dbReference type="InterPro" id="IPR023828">
    <property type="entry name" value="Peptidase_S8_Ser-AS"/>
</dbReference>
<dbReference type="PROSITE" id="PS00136">
    <property type="entry name" value="SUBTILASE_ASP"/>
    <property type="match status" value="1"/>
</dbReference>
<dbReference type="Proteomes" id="UP000230922">
    <property type="component" value="Unassembled WGS sequence"/>
</dbReference>
<evidence type="ECO:0000259" key="8">
    <source>
        <dbReference type="Pfam" id="PF00082"/>
    </source>
</evidence>
<name>A0A2H0VAK7_9BACT</name>
<dbReference type="EMBL" id="PFAK01000046">
    <property type="protein sequence ID" value="PIR96126.1"/>
    <property type="molecule type" value="Genomic_DNA"/>
</dbReference>
<organism evidence="9 10">
    <name type="scientific">Candidatus Doudnabacteria bacterium CG10_big_fil_rev_8_21_14_0_10_42_18</name>
    <dbReference type="NCBI Taxonomy" id="1974552"/>
    <lineage>
        <taxon>Bacteria</taxon>
        <taxon>Candidatus Doudnaibacteriota</taxon>
    </lineage>
</organism>
<gene>
    <name evidence="9" type="ORF">COT92_02885</name>
</gene>
<comment type="caution">
    <text evidence="9">The sequence shown here is derived from an EMBL/GenBank/DDBJ whole genome shotgun (WGS) entry which is preliminary data.</text>
</comment>
<dbReference type="InterPro" id="IPR000209">
    <property type="entry name" value="Peptidase_S8/S53_dom"/>
</dbReference>
<dbReference type="SUPFAM" id="SSF52743">
    <property type="entry name" value="Subtilisin-like"/>
    <property type="match status" value="1"/>
</dbReference>
<evidence type="ECO:0000256" key="6">
    <source>
        <dbReference type="PROSITE-ProRule" id="PRU01240"/>
    </source>
</evidence>
<dbReference type="PROSITE" id="PS00138">
    <property type="entry name" value="SUBTILASE_SER"/>
    <property type="match status" value="1"/>
</dbReference>
<dbReference type="GO" id="GO:0006508">
    <property type="term" value="P:proteolysis"/>
    <property type="evidence" value="ECO:0007669"/>
    <property type="project" value="UniProtKB-KW"/>
</dbReference>
<feature type="active site" description="Charge relay system" evidence="5 6">
    <location>
        <position position="191"/>
    </location>
</feature>
<evidence type="ECO:0000256" key="2">
    <source>
        <dbReference type="ARBA" id="ARBA00022670"/>
    </source>
</evidence>
<evidence type="ECO:0000256" key="7">
    <source>
        <dbReference type="RuleBase" id="RU003355"/>
    </source>
</evidence>
<dbReference type="PROSITE" id="PS51892">
    <property type="entry name" value="SUBTILASE"/>
    <property type="match status" value="1"/>
</dbReference>
<dbReference type="PANTHER" id="PTHR43806:SF11">
    <property type="entry name" value="CEREVISIN-RELATED"/>
    <property type="match status" value="1"/>
</dbReference>